<dbReference type="AlphaFoldDB" id="A0A218WPM5"/>
<name>A0A218WPM5_PUNGR</name>
<dbReference type="Proteomes" id="UP000197138">
    <property type="component" value="Unassembled WGS sequence"/>
</dbReference>
<feature type="region of interest" description="Disordered" evidence="1">
    <location>
        <begin position="53"/>
        <end position="88"/>
    </location>
</feature>
<feature type="compositionally biased region" description="Basic residues" evidence="1">
    <location>
        <begin position="74"/>
        <end position="83"/>
    </location>
</feature>
<accession>A0A218WPM5</accession>
<proteinExistence type="predicted"/>
<evidence type="ECO:0000313" key="3">
    <source>
        <dbReference type="Proteomes" id="UP000197138"/>
    </source>
</evidence>
<sequence length="121" mass="13843">MGRLHIRPPQDSCRSERFTANGTLAPYVFTSPSIPLMKSEHFLPRQHTWLSFIHRDRRRRNGPRPSRSPEPHLHPPRKPKAPPKRPCAQSYIRSGRSEIDSVASLLTLVQKSRTTGSSRLS</sequence>
<dbReference type="EMBL" id="MTKT01003938">
    <property type="protein sequence ID" value="OWM73942.1"/>
    <property type="molecule type" value="Genomic_DNA"/>
</dbReference>
<evidence type="ECO:0000256" key="1">
    <source>
        <dbReference type="SAM" id="MobiDB-lite"/>
    </source>
</evidence>
<organism evidence="2 3">
    <name type="scientific">Punica granatum</name>
    <name type="common">Pomegranate</name>
    <dbReference type="NCBI Taxonomy" id="22663"/>
    <lineage>
        <taxon>Eukaryota</taxon>
        <taxon>Viridiplantae</taxon>
        <taxon>Streptophyta</taxon>
        <taxon>Embryophyta</taxon>
        <taxon>Tracheophyta</taxon>
        <taxon>Spermatophyta</taxon>
        <taxon>Magnoliopsida</taxon>
        <taxon>eudicotyledons</taxon>
        <taxon>Gunneridae</taxon>
        <taxon>Pentapetalae</taxon>
        <taxon>rosids</taxon>
        <taxon>malvids</taxon>
        <taxon>Myrtales</taxon>
        <taxon>Lythraceae</taxon>
        <taxon>Punica</taxon>
    </lineage>
</organism>
<reference evidence="3" key="1">
    <citation type="journal article" date="2017" name="Plant J.">
        <title>The pomegranate (Punica granatum L.) genome and the genomics of punicalagin biosynthesis.</title>
        <authorList>
            <person name="Qin G."/>
            <person name="Xu C."/>
            <person name="Ming R."/>
            <person name="Tang H."/>
            <person name="Guyot R."/>
            <person name="Kramer E.M."/>
            <person name="Hu Y."/>
            <person name="Yi X."/>
            <person name="Qi Y."/>
            <person name="Xu X."/>
            <person name="Gao Z."/>
            <person name="Pan H."/>
            <person name="Jian J."/>
            <person name="Tian Y."/>
            <person name="Yue Z."/>
            <person name="Xu Y."/>
        </authorList>
    </citation>
    <scope>NUCLEOTIDE SEQUENCE [LARGE SCALE GENOMIC DNA]</scope>
    <source>
        <strain evidence="3">cv. Dabenzi</strain>
    </source>
</reference>
<comment type="caution">
    <text evidence="2">The sequence shown here is derived from an EMBL/GenBank/DDBJ whole genome shotgun (WGS) entry which is preliminary data.</text>
</comment>
<protein>
    <submittedName>
        <fullName evidence="2">Uncharacterized protein</fullName>
    </submittedName>
</protein>
<evidence type="ECO:0000313" key="2">
    <source>
        <dbReference type="EMBL" id="OWM73942.1"/>
    </source>
</evidence>
<gene>
    <name evidence="2" type="ORF">CDL15_Pgr009128</name>
</gene>